<name>A0A640KI90_LEITA</name>
<dbReference type="AlphaFoldDB" id="A0A640KI90"/>
<organism evidence="2 3">
    <name type="scientific">Leishmania tarentolae</name>
    <name type="common">Sauroleishmania tarentolae</name>
    <dbReference type="NCBI Taxonomy" id="5689"/>
    <lineage>
        <taxon>Eukaryota</taxon>
        <taxon>Discoba</taxon>
        <taxon>Euglenozoa</taxon>
        <taxon>Kinetoplastea</taxon>
        <taxon>Metakinetoplastina</taxon>
        <taxon>Trypanosomatida</taxon>
        <taxon>Trypanosomatidae</taxon>
        <taxon>Leishmaniinae</taxon>
        <taxon>Leishmania</taxon>
        <taxon>lizard Leishmania</taxon>
    </lineage>
</organism>
<dbReference type="VEuPathDB" id="TriTrypDB:LtaPh_1611300"/>
<evidence type="ECO:0000313" key="3">
    <source>
        <dbReference type="Proteomes" id="UP000419144"/>
    </source>
</evidence>
<feature type="compositionally biased region" description="Acidic residues" evidence="1">
    <location>
        <begin position="219"/>
        <end position="231"/>
    </location>
</feature>
<evidence type="ECO:0000256" key="1">
    <source>
        <dbReference type="SAM" id="MobiDB-lite"/>
    </source>
</evidence>
<dbReference type="OrthoDB" id="264696at2759"/>
<evidence type="ECO:0000313" key="2">
    <source>
        <dbReference type="EMBL" id="GET87477.1"/>
    </source>
</evidence>
<dbReference type="Proteomes" id="UP000419144">
    <property type="component" value="Unassembled WGS sequence"/>
</dbReference>
<comment type="caution">
    <text evidence="2">The sequence shown here is derived from an EMBL/GenBank/DDBJ whole genome shotgun (WGS) entry which is preliminary data.</text>
</comment>
<accession>A0A640KI90</accession>
<gene>
    <name evidence="2" type="ORF">LtaPh_1611300</name>
</gene>
<proteinExistence type="predicted"/>
<keyword evidence="3" id="KW-1185">Reference proteome</keyword>
<feature type="region of interest" description="Disordered" evidence="1">
    <location>
        <begin position="209"/>
        <end position="231"/>
    </location>
</feature>
<sequence>MLHGPRAGRVWIYVTKQNMDSWKRWESSGRVAASSATPRCTCMCFLAKKTSTSPLHAYSSCCASTPPPLPHGCPLPPPSSLHPHSSSLNLRRCTAAIPHLPLLLSTSSPVHQCAMADAQLKALLMGVEAERGAIVACRDPSALEMLLRIGNSDANRGSVSVIFQNTSAASPSAAQMLFIGEKYAKAVEEEVQVWLDPFKAATVEVAGGSALKRPRTDSDSDDVDSDSDSDA</sequence>
<dbReference type="EMBL" id="BLBS01000020">
    <property type="protein sequence ID" value="GET87477.1"/>
    <property type="molecule type" value="Genomic_DNA"/>
</dbReference>
<protein>
    <submittedName>
        <fullName evidence="2">Uncharacterized protein</fullName>
    </submittedName>
</protein>
<reference evidence="2" key="1">
    <citation type="submission" date="2019-11" db="EMBL/GenBank/DDBJ databases">
        <title>Leishmania tarentolae CDS.</title>
        <authorList>
            <person name="Goto Y."/>
            <person name="Yamagishi J."/>
        </authorList>
    </citation>
    <scope>NUCLEOTIDE SEQUENCE [LARGE SCALE GENOMIC DNA]</scope>
    <source>
        <strain evidence="2">Parrot Tar II</strain>
    </source>
</reference>